<dbReference type="PANTHER" id="PTHR10366:SF562">
    <property type="entry name" value="ALDEHYDE REDUCTASE II (AFU_ORTHOLOGUE AFUA_1G11360)"/>
    <property type="match status" value="1"/>
</dbReference>
<comment type="caution">
    <text evidence="4">The sequence shown here is derived from an EMBL/GenBank/DDBJ whole genome shotgun (WGS) entry which is preliminary data.</text>
</comment>
<feature type="domain" description="NAD-dependent epimerase/dehydratase" evidence="3">
    <location>
        <begin position="15"/>
        <end position="198"/>
    </location>
</feature>
<comment type="similarity">
    <text evidence="2">Belongs to the NAD(P)-dependent epimerase/dehydratase family. Dihydroflavonol-4-reductase subfamily.</text>
</comment>
<evidence type="ECO:0000256" key="2">
    <source>
        <dbReference type="ARBA" id="ARBA00023445"/>
    </source>
</evidence>
<evidence type="ECO:0000313" key="5">
    <source>
        <dbReference type="Proteomes" id="UP000305883"/>
    </source>
</evidence>
<reference evidence="4 5" key="1">
    <citation type="journal article" date="2019" name="Genome Biol. Evol.">
        <title>Genomic Plasticity Mediated by Transposable Elements in the Plant Pathogenic Fungus Colletotrichum higginsianum.</title>
        <authorList>
            <person name="Tsushima A."/>
            <person name="Gan P."/>
            <person name="Kumakura N."/>
            <person name="Narusaka M."/>
            <person name="Takano Y."/>
            <person name="Narusaka Y."/>
            <person name="Shirasu K."/>
        </authorList>
    </citation>
    <scope>NUCLEOTIDE SEQUENCE [LARGE SCALE GENOMIC DNA]</scope>
    <source>
        <strain evidence="4 5">MAFF305635-RFP</strain>
    </source>
</reference>
<evidence type="ECO:0000313" key="4">
    <source>
        <dbReference type="EMBL" id="TIC91525.1"/>
    </source>
</evidence>
<dbReference type="Gene3D" id="3.40.50.720">
    <property type="entry name" value="NAD(P)-binding Rossmann-like Domain"/>
    <property type="match status" value="1"/>
</dbReference>
<protein>
    <submittedName>
        <fullName evidence="4">Aldehyde reductase 2</fullName>
    </submittedName>
</protein>
<sequence length="352" mass="38660">MTSLTDPAIPKGSIVLVTGINGFLGSHVADQFLQYGYNVRGTVRDVNKSSWLCDLFDGKYGKGRFELLAVPDITVEGAYNEVVKGTSAFVHVAAVVGLNPDPNQVIPTAVSGTVNALKAAYSEPSVKRFVLCSSSAVVVPADPETYKQPHVVTEDSWCQDSLKLAWAPPPYTPERAMAVYSASKLECELTVWKYHKENRNARPDLVVNSVLPNGIFGKCLDVTNQGYPSSAGLIQALWSGAQVPEFIRAPQYFVDAQDAGTLHVAAAVLADVQDERIFGFAEPYNWDRILGILRRQNPDHSFPDDFEGSAYPHTIKPRDRAEELLKIMGRPGWTSLEDSLLQNTEHLRQARA</sequence>
<organism evidence="4 5">
    <name type="scientific">Colletotrichum higginsianum</name>
    <dbReference type="NCBI Taxonomy" id="80884"/>
    <lineage>
        <taxon>Eukaryota</taxon>
        <taxon>Fungi</taxon>
        <taxon>Dikarya</taxon>
        <taxon>Ascomycota</taxon>
        <taxon>Pezizomycotina</taxon>
        <taxon>Sordariomycetes</taxon>
        <taxon>Hypocreomycetidae</taxon>
        <taxon>Glomerellales</taxon>
        <taxon>Glomerellaceae</taxon>
        <taxon>Colletotrichum</taxon>
        <taxon>Colletotrichum destructivum species complex</taxon>
    </lineage>
</organism>
<dbReference type="AlphaFoldDB" id="A0A4T0VIA6"/>
<gene>
    <name evidence="4" type="ORF">CH35J_010600</name>
</gene>
<dbReference type="SUPFAM" id="SSF51735">
    <property type="entry name" value="NAD(P)-binding Rossmann-fold domains"/>
    <property type="match status" value="1"/>
</dbReference>
<evidence type="ECO:0000256" key="1">
    <source>
        <dbReference type="ARBA" id="ARBA00023002"/>
    </source>
</evidence>
<proteinExistence type="inferred from homology"/>
<dbReference type="InterPro" id="IPR050425">
    <property type="entry name" value="NAD(P)_dehydrat-like"/>
</dbReference>
<name>A0A4T0VIA6_9PEZI</name>
<dbReference type="Proteomes" id="UP000305883">
    <property type="component" value="Unassembled WGS sequence"/>
</dbReference>
<accession>A0A4T0VIA6</accession>
<dbReference type="InterPro" id="IPR001509">
    <property type="entry name" value="Epimerase_deHydtase"/>
</dbReference>
<dbReference type="Pfam" id="PF01370">
    <property type="entry name" value="Epimerase"/>
    <property type="match status" value="1"/>
</dbReference>
<evidence type="ECO:0000259" key="3">
    <source>
        <dbReference type="Pfam" id="PF01370"/>
    </source>
</evidence>
<dbReference type="PANTHER" id="PTHR10366">
    <property type="entry name" value="NAD DEPENDENT EPIMERASE/DEHYDRATASE"/>
    <property type="match status" value="1"/>
</dbReference>
<dbReference type="EMBL" id="MWPZ01000009">
    <property type="protein sequence ID" value="TIC91525.1"/>
    <property type="molecule type" value="Genomic_DNA"/>
</dbReference>
<dbReference type="InterPro" id="IPR036291">
    <property type="entry name" value="NAD(P)-bd_dom_sf"/>
</dbReference>
<dbReference type="GO" id="GO:0016616">
    <property type="term" value="F:oxidoreductase activity, acting on the CH-OH group of donors, NAD or NADP as acceptor"/>
    <property type="evidence" value="ECO:0007669"/>
    <property type="project" value="TreeGrafter"/>
</dbReference>
<keyword evidence="1" id="KW-0560">Oxidoreductase</keyword>
<dbReference type="OrthoDB" id="2735536at2759"/>